<dbReference type="EMBL" id="CP159290">
    <property type="protein sequence ID" value="XCH28323.1"/>
    <property type="molecule type" value="Genomic_DNA"/>
</dbReference>
<reference evidence="2" key="1">
    <citation type="submission" date="2024-06" db="EMBL/GenBank/DDBJ databases">
        <title>Complete genome sequence of the cellulolytic actinobacterium, Cellulosimicrobium ES-005.</title>
        <authorList>
            <person name="Matthews C.T."/>
            <person name="Underwood K.D."/>
            <person name="Ghanchi K.M."/>
            <person name="Fields S.D."/>
            <person name="Gardner S.G."/>
        </authorList>
    </citation>
    <scope>NUCLEOTIDE SEQUENCE</scope>
    <source>
        <strain evidence="2">ES-005</strain>
    </source>
</reference>
<sequence length="108" mass="11300">MLATEAGPEDSVDLSSPDVDPGSIGETRLLHEQDGYAFFLAESLEADTAFCLWIERDGAFIGSGCGGPTIRTSLPPEQVSAAYDAGGDVAERAASDWDWTNGCLAVST</sequence>
<accession>A0AAU8FUL1</accession>
<organism evidence="2">
    <name type="scientific">Cellulosimicrobium sp. ES-005</name>
    <dbReference type="NCBI Taxonomy" id="3163031"/>
    <lineage>
        <taxon>Bacteria</taxon>
        <taxon>Bacillati</taxon>
        <taxon>Actinomycetota</taxon>
        <taxon>Actinomycetes</taxon>
        <taxon>Micrococcales</taxon>
        <taxon>Promicromonosporaceae</taxon>
        <taxon>Cellulosimicrobium</taxon>
    </lineage>
</organism>
<protein>
    <submittedName>
        <fullName evidence="2">Uncharacterized protein</fullName>
    </submittedName>
</protein>
<feature type="region of interest" description="Disordered" evidence="1">
    <location>
        <begin position="1"/>
        <end position="26"/>
    </location>
</feature>
<evidence type="ECO:0000256" key="1">
    <source>
        <dbReference type="SAM" id="MobiDB-lite"/>
    </source>
</evidence>
<evidence type="ECO:0000313" key="2">
    <source>
        <dbReference type="EMBL" id="XCH28323.1"/>
    </source>
</evidence>
<dbReference type="AlphaFoldDB" id="A0AAU8FUL1"/>
<gene>
    <name evidence="2" type="ORF">ABRQ22_11965</name>
</gene>
<name>A0AAU8FUL1_9MICO</name>
<proteinExistence type="predicted"/>
<dbReference type="RefSeq" id="WP_353706890.1">
    <property type="nucleotide sequence ID" value="NZ_CP159290.1"/>
</dbReference>
<feature type="compositionally biased region" description="Low complexity" evidence="1">
    <location>
        <begin position="13"/>
        <end position="23"/>
    </location>
</feature>